<evidence type="ECO:0000256" key="2">
    <source>
        <dbReference type="SAM" id="Coils"/>
    </source>
</evidence>
<accession>A0A813LPP5</accession>
<evidence type="ECO:0000313" key="4">
    <source>
        <dbReference type="EMBL" id="CAE8735218.1"/>
    </source>
</evidence>
<dbReference type="PANTHER" id="PTHR18870:SF9">
    <property type="entry name" value="PROTEIN TAG-278-RELATED"/>
    <property type="match status" value="1"/>
</dbReference>
<dbReference type="PANTHER" id="PTHR18870">
    <property type="entry name" value="PROTEIN TAG-278-RELATED"/>
    <property type="match status" value="1"/>
</dbReference>
<feature type="region of interest" description="Disordered" evidence="3">
    <location>
        <begin position="1"/>
        <end position="26"/>
    </location>
</feature>
<gene>
    <name evidence="4" type="ORF">PGLA2088_LOCUS47717</name>
</gene>
<protein>
    <submittedName>
        <fullName evidence="4">Uncharacterized protein</fullName>
    </submittedName>
</protein>
<feature type="compositionally biased region" description="Pro residues" evidence="3">
    <location>
        <begin position="1"/>
        <end position="10"/>
    </location>
</feature>
<sequence length="339" mass="38461">GQPPPPPVRTPSPTDFGPTSLEGGGPAELKRALMRKVAQLTKVVVHLNARNDEAELRYDRLRASFEDDIRTIVKDASSKIDSDCGKLDGTTGFNFHLQEGAARLESLWGNRRQEFVLELKAVKDEGRSQQAQMTVESGLKLRSSAEKLRSVGAEVRRALQAYREVAGESRHELERRDAELRERRAEELRAVETEQGRRLDDLKAALSREVEHLRESWEQAATHLRRMHESEMSTMKMQALQKRRERIHRLEQDFGEERRGLEQSVAHLTLDLMQQRRDAADVFDSCQAIAQQVEGMRGALDEMRKRVVYGQADADLAVEEAATREAEVATMQTEIAVLE</sequence>
<name>A0A813LPP5_POLGL</name>
<feature type="non-terminal residue" evidence="4">
    <location>
        <position position="339"/>
    </location>
</feature>
<organism evidence="4 5">
    <name type="scientific">Polarella glacialis</name>
    <name type="common">Dinoflagellate</name>
    <dbReference type="NCBI Taxonomy" id="89957"/>
    <lineage>
        <taxon>Eukaryota</taxon>
        <taxon>Sar</taxon>
        <taxon>Alveolata</taxon>
        <taxon>Dinophyceae</taxon>
        <taxon>Suessiales</taxon>
        <taxon>Suessiaceae</taxon>
        <taxon>Polarella</taxon>
    </lineage>
</organism>
<dbReference type="AlphaFoldDB" id="A0A813LPP5"/>
<feature type="non-terminal residue" evidence="4">
    <location>
        <position position="1"/>
    </location>
</feature>
<reference evidence="4" key="1">
    <citation type="submission" date="2021-02" db="EMBL/GenBank/DDBJ databases">
        <authorList>
            <person name="Dougan E. K."/>
            <person name="Rhodes N."/>
            <person name="Thang M."/>
            <person name="Chan C."/>
        </authorList>
    </citation>
    <scope>NUCLEOTIDE SEQUENCE</scope>
</reference>
<evidence type="ECO:0000256" key="1">
    <source>
        <dbReference type="ARBA" id="ARBA00023054"/>
    </source>
</evidence>
<keyword evidence="1 2" id="KW-0175">Coiled coil</keyword>
<evidence type="ECO:0000256" key="3">
    <source>
        <dbReference type="SAM" id="MobiDB-lite"/>
    </source>
</evidence>
<proteinExistence type="predicted"/>
<feature type="coiled-coil region" evidence="2">
    <location>
        <begin position="37"/>
        <end position="64"/>
    </location>
</feature>
<dbReference type="Proteomes" id="UP000626109">
    <property type="component" value="Unassembled WGS sequence"/>
</dbReference>
<evidence type="ECO:0000313" key="5">
    <source>
        <dbReference type="Proteomes" id="UP000626109"/>
    </source>
</evidence>
<dbReference type="EMBL" id="CAJNNW010036525">
    <property type="protein sequence ID" value="CAE8735218.1"/>
    <property type="molecule type" value="Genomic_DNA"/>
</dbReference>
<comment type="caution">
    <text evidence="4">The sequence shown here is derived from an EMBL/GenBank/DDBJ whole genome shotgun (WGS) entry which is preliminary data.</text>
</comment>